<keyword evidence="3" id="KW-1185">Reference proteome</keyword>
<feature type="transmembrane region" description="Helical" evidence="1">
    <location>
        <begin position="14"/>
        <end position="33"/>
    </location>
</feature>
<evidence type="ECO:0000256" key="1">
    <source>
        <dbReference type="SAM" id="Phobius"/>
    </source>
</evidence>
<dbReference type="RefSeq" id="WP_186642019.1">
    <property type="nucleotide sequence ID" value="NZ_JACOAF010000058.1"/>
</dbReference>
<dbReference type="Proteomes" id="UP000659698">
    <property type="component" value="Unassembled WGS sequence"/>
</dbReference>
<comment type="caution">
    <text evidence="2">The sequence shown here is derived from an EMBL/GenBank/DDBJ whole genome shotgun (WGS) entry which is preliminary data.</text>
</comment>
<keyword evidence="1" id="KW-0812">Transmembrane</keyword>
<organism evidence="2 3">
    <name type="scientific">Rufibacter sediminis</name>
    <dbReference type="NCBI Taxonomy" id="2762756"/>
    <lineage>
        <taxon>Bacteria</taxon>
        <taxon>Pseudomonadati</taxon>
        <taxon>Bacteroidota</taxon>
        <taxon>Cytophagia</taxon>
        <taxon>Cytophagales</taxon>
        <taxon>Hymenobacteraceae</taxon>
        <taxon>Rufibacter</taxon>
    </lineage>
</organism>
<sequence length="99" mass="11108">MITTSHLTTSLSKVIGWFFGLLVMAIGIINMFWGNDPQFGIFIFLLAFVFLPPANTYFQKISGFSIPRVAKWLLGLFILIAALGVGELFQKIDLMLMSF</sequence>
<protein>
    <submittedName>
        <fullName evidence="2">Uncharacterized protein</fullName>
    </submittedName>
</protein>
<keyword evidence="1" id="KW-1133">Transmembrane helix</keyword>
<evidence type="ECO:0000313" key="2">
    <source>
        <dbReference type="EMBL" id="MBC3542313.1"/>
    </source>
</evidence>
<dbReference type="EMBL" id="JACOAF010000058">
    <property type="protein sequence ID" value="MBC3542313.1"/>
    <property type="molecule type" value="Genomic_DNA"/>
</dbReference>
<evidence type="ECO:0000313" key="3">
    <source>
        <dbReference type="Proteomes" id="UP000659698"/>
    </source>
</evidence>
<gene>
    <name evidence="2" type="ORF">H7U12_21700</name>
</gene>
<reference evidence="2 3" key="1">
    <citation type="journal article" date="2019" name="Int. J. Syst. Evol. Microbiol.">
        <title>Rufibacter sediminis sp. nov., isolated from freshwater lake sediment.</title>
        <authorList>
            <person name="Qu J.H."/>
            <person name="Zhang L.J."/>
            <person name="Fu Y.H."/>
            <person name="Li H.F."/>
        </authorList>
    </citation>
    <scope>NUCLEOTIDE SEQUENCE [LARGE SCALE GENOMIC DNA]</scope>
    <source>
        <strain evidence="2 3">H-1</strain>
    </source>
</reference>
<keyword evidence="1" id="KW-0472">Membrane</keyword>
<proteinExistence type="predicted"/>
<feature type="transmembrane region" description="Helical" evidence="1">
    <location>
        <begin position="39"/>
        <end position="58"/>
    </location>
</feature>
<name>A0ABR6VYK4_9BACT</name>
<accession>A0ABR6VYK4</accession>
<feature type="transmembrane region" description="Helical" evidence="1">
    <location>
        <begin position="70"/>
        <end position="89"/>
    </location>
</feature>